<comment type="caution">
    <text evidence="2">The sequence shown here is derived from an EMBL/GenBank/DDBJ whole genome shotgun (WGS) entry which is preliminary data.</text>
</comment>
<accession>A0A2S5CKG0</accession>
<dbReference type="Proteomes" id="UP000237423">
    <property type="component" value="Unassembled WGS sequence"/>
</dbReference>
<dbReference type="RefSeq" id="WP_103974667.1">
    <property type="nucleotide sequence ID" value="NZ_PGFZ01000006.1"/>
</dbReference>
<feature type="compositionally biased region" description="Basic and acidic residues" evidence="1">
    <location>
        <begin position="20"/>
        <end position="31"/>
    </location>
</feature>
<evidence type="ECO:0000256" key="1">
    <source>
        <dbReference type="SAM" id="MobiDB-lite"/>
    </source>
</evidence>
<dbReference type="EMBL" id="PGFZ01000006">
    <property type="protein sequence ID" value="POZ51305.1"/>
    <property type="molecule type" value="Genomic_DNA"/>
</dbReference>
<organism evidence="2 3">
    <name type="scientific">Methylovulum psychrotolerans</name>
    <dbReference type="NCBI Taxonomy" id="1704499"/>
    <lineage>
        <taxon>Bacteria</taxon>
        <taxon>Pseudomonadati</taxon>
        <taxon>Pseudomonadota</taxon>
        <taxon>Gammaproteobacteria</taxon>
        <taxon>Methylococcales</taxon>
        <taxon>Methylococcaceae</taxon>
        <taxon>Methylovulum</taxon>
    </lineage>
</organism>
<name>A0A2S5CKG0_9GAMM</name>
<dbReference type="AlphaFoldDB" id="A0A2S5CKG0"/>
<gene>
    <name evidence="2" type="ORF">AADEFJLK_02753</name>
</gene>
<feature type="region of interest" description="Disordered" evidence="1">
    <location>
        <begin position="1"/>
        <end position="31"/>
    </location>
</feature>
<evidence type="ECO:0000313" key="2">
    <source>
        <dbReference type="EMBL" id="POZ51305.1"/>
    </source>
</evidence>
<reference evidence="2 3" key="1">
    <citation type="submission" date="2017-11" db="EMBL/GenBank/DDBJ databases">
        <title>Draft Genome Sequence of Methylobacter psychrotolerans Sph1T, an Obligate Methanotroph from Low-Temperature Environments.</title>
        <authorList>
            <person name="Oshkin I.Y."/>
            <person name="Miroshnikov K."/>
            <person name="Belova S.E."/>
            <person name="Korzhenkov A."/>
            <person name="Toshchakov S.V."/>
            <person name="Dedysh S.N."/>
        </authorList>
    </citation>
    <scope>NUCLEOTIDE SEQUENCE [LARGE SCALE GENOMIC DNA]</scope>
    <source>
        <strain evidence="2 3">Sph1</strain>
    </source>
</reference>
<sequence length="75" mass="8416">MNIETAQSTLLVPPKNPVTSREKGKIEARTAQEDASISHVMKKDALFNALREAVELDIPKQDTVKWPPLSRQYLA</sequence>
<evidence type="ECO:0000313" key="3">
    <source>
        <dbReference type="Proteomes" id="UP000237423"/>
    </source>
</evidence>
<feature type="compositionally biased region" description="Polar residues" evidence="1">
    <location>
        <begin position="1"/>
        <end position="10"/>
    </location>
</feature>
<proteinExistence type="predicted"/>
<protein>
    <submittedName>
        <fullName evidence="2">Uncharacterized protein</fullName>
    </submittedName>
</protein>